<proteinExistence type="predicted"/>
<evidence type="ECO:0000256" key="1">
    <source>
        <dbReference type="ARBA" id="ARBA00022801"/>
    </source>
</evidence>
<dbReference type="Gene3D" id="3.60.110.10">
    <property type="entry name" value="Carbon-nitrogen hydrolase"/>
    <property type="match status" value="1"/>
</dbReference>
<accession>A0A382AZD1</accession>
<sequence>MASVTAAIVQMDAQADPQDNRRRAEALVGVAVDRGAELVLLPEVFVFFGEMKQMKSHAEPIPGPTTDMLQETARRHGIYLVGGSFFSTIEGSEKVYNSNLVLGPDGEIIAHYRKIHLFEIDAPGEVVFNEADLVEFGEEVVSADTPFGVVGLTVCYDLRFPELYRALADRNASIITIPAAFALKTGKDHWEPLIRARAIENQVFMLASGQTGIKPGGFTCYGRSMIVDPWGTVIAQAQDSETVITAELDMDYLAQVRKAMPALKNRKL</sequence>
<feature type="domain" description="CN hydrolase" evidence="2">
    <location>
        <begin position="4"/>
        <end position="250"/>
    </location>
</feature>
<name>A0A382AZD1_9ZZZZ</name>
<organism evidence="3">
    <name type="scientific">marine metagenome</name>
    <dbReference type="NCBI Taxonomy" id="408172"/>
    <lineage>
        <taxon>unclassified sequences</taxon>
        <taxon>metagenomes</taxon>
        <taxon>ecological metagenomes</taxon>
    </lineage>
</organism>
<reference evidence="3" key="1">
    <citation type="submission" date="2018-05" db="EMBL/GenBank/DDBJ databases">
        <authorList>
            <person name="Lanie J.A."/>
            <person name="Ng W.-L."/>
            <person name="Kazmierczak K.M."/>
            <person name="Andrzejewski T.M."/>
            <person name="Davidsen T.M."/>
            <person name="Wayne K.J."/>
            <person name="Tettelin H."/>
            <person name="Glass J.I."/>
            <person name="Rusch D."/>
            <person name="Podicherti R."/>
            <person name="Tsui H.-C.T."/>
            <person name="Winkler M.E."/>
        </authorList>
    </citation>
    <scope>NUCLEOTIDE SEQUENCE</scope>
</reference>
<dbReference type="GO" id="GO:0016811">
    <property type="term" value="F:hydrolase activity, acting on carbon-nitrogen (but not peptide) bonds, in linear amides"/>
    <property type="evidence" value="ECO:0007669"/>
    <property type="project" value="InterPro"/>
</dbReference>
<gene>
    <name evidence="3" type="ORF">METZ01_LOCUS159588</name>
</gene>
<dbReference type="Pfam" id="PF00795">
    <property type="entry name" value="CN_hydrolase"/>
    <property type="match status" value="1"/>
</dbReference>
<dbReference type="InterPro" id="IPR003010">
    <property type="entry name" value="C-N_Hydrolase"/>
</dbReference>
<evidence type="ECO:0000259" key="2">
    <source>
        <dbReference type="PROSITE" id="PS50263"/>
    </source>
</evidence>
<evidence type="ECO:0000313" key="3">
    <source>
        <dbReference type="EMBL" id="SVB06734.1"/>
    </source>
</evidence>
<dbReference type="PANTHER" id="PTHR23088">
    <property type="entry name" value="NITRILASE-RELATED"/>
    <property type="match status" value="1"/>
</dbReference>
<dbReference type="PROSITE" id="PS50263">
    <property type="entry name" value="CN_HYDROLASE"/>
    <property type="match status" value="1"/>
</dbReference>
<dbReference type="EMBL" id="UINC01027458">
    <property type="protein sequence ID" value="SVB06734.1"/>
    <property type="molecule type" value="Genomic_DNA"/>
</dbReference>
<dbReference type="SUPFAM" id="SSF56317">
    <property type="entry name" value="Carbon-nitrogen hydrolase"/>
    <property type="match status" value="1"/>
</dbReference>
<dbReference type="InterPro" id="IPR045254">
    <property type="entry name" value="Nit1/2_C-N_Hydrolase"/>
</dbReference>
<dbReference type="PANTHER" id="PTHR23088:SF27">
    <property type="entry name" value="DEAMINATED GLUTATHIONE AMIDASE"/>
    <property type="match status" value="1"/>
</dbReference>
<protein>
    <recommendedName>
        <fullName evidence="2">CN hydrolase domain-containing protein</fullName>
    </recommendedName>
</protein>
<dbReference type="InterPro" id="IPR036526">
    <property type="entry name" value="C-N_Hydrolase_sf"/>
</dbReference>
<dbReference type="AlphaFoldDB" id="A0A382AZD1"/>
<keyword evidence="1" id="KW-0378">Hydrolase</keyword>
<dbReference type="CDD" id="cd07572">
    <property type="entry name" value="nit"/>
    <property type="match status" value="1"/>
</dbReference>